<accession>A0ABS9GYU5</accession>
<organism evidence="5 6">
    <name type="scientific">Pseudalkalibacillus berkeleyi</name>
    <dbReference type="NCBI Taxonomy" id="1069813"/>
    <lineage>
        <taxon>Bacteria</taxon>
        <taxon>Bacillati</taxon>
        <taxon>Bacillota</taxon>
        <taxon>Bacilli</taxon>
        <taxon>Bacillales</taxon>
        <taxon>Fictibacillaceae</taxon>
        <taxon>Pseudalkalibacillus</taxon>
    </lineage>
</organism>
<feature type="domain" description="YknX-like C-terminal permuted SH3-like" evidence="4">
    <location>
        <begin position="323"/>
        <end position="388"/>
    </location>
</feature>
<dbReference type="Proteomes" id="UP001649381">
    <property type="component" value="Unassembled WGS sequence"/>
</dbReference>
<dbReference type="InterPro" id="IPR058625">
    <property type="entry name" value="MdtA-like_BSH"/>
</dbReference>
<dbReference type="Gene3D" id="1.10.287.470">
    <property type="entry name" value="Helix hairpin bin"/>
    <property type="match status" value="1"/>
</dbReference>
<dbReference type="RefSeq" id="WP_236331951.1">
    <property type="nucleotide sequence ID" value="NZ_JAKIJS010000001.1"/>
</dbReference>
<dbReference type="Pfam" id="PF25989">
    <property type="entry name" value="YknX_C"/>
    <property type="match status" value="1"/>
</dbReference>
<dbReference type="Pfam" id="PF25917">
    <property type="entry name" value="BSH_RND"/>
    <property type="match status" value="1"/>
</dbReference>
<protein>
    <submittedName>
        <fullName evidence="5">Biotin/lipoyl-binding protein</fullName>
    </submittedName>
</protein>
<dbReference type="PROSITE" id="PS51257">
    <property type="entry name" value="PROKAR_LIPOPROTEIN"/>
    <property type="match status" value="1"/>
</dbReference>
<dbReference type="EMBL" id="JAKIJS010000001">
    <property type="protein sequence ID" value="MCF6136851.1"/>
    <property type="molecule type" value="Genomic_DNA"/>
</dbReference>
<dbReference type="PANTHER" id="PTHR30469">
    <property type="entry name" value="MULTIDRUG RESISTANCE PROTEIN MDTA"/>
    <property type="match status" value="1"/>
</dbReference>
<evidence type="ECO:0000259" key="4">
    <source>
        <dbReference type="Pfam" id="PF25989"/>
    </source>
</evidence>
<feature type="domain" description="Multidrug resistance protein MdtA-like barrel-sandwich hybrid" evidence="3">
    <location>
        <begin position="59"/>
        <end position="236"/>
    </location>
</feature>
<dbReference type="InterPro" id="IPR058637">
    <property type="entry name" value="YknX-like_C"/>
</dbReference>
<feature type="coiled-coil region" evidence="1">
    <location>
        <begin position="100"/>
        <end position="130"/>
    </location>
</feature>
<keyword evidence="2" id="KW-0732">Signal</keyword>
<dbReference type="Gene3D" id="2.40.50.100">
    <property type="match status" value="1"/>
</dbReference>
<gene>
    <name evidence="5" type="ORF">L2716_03850</name>
</gene>
<comment type="caution">
    <text evidence="5">The sequence shown here is derived from an EMBL/GenBank/DDBJ whole genome shotgun (WGS) entry which is preliminary data.</text>
</comment>
<evidence type="ECO:0000313" key="5">
    <source>
        <dbReference type="EMBL" id="MCF6136851.1"/>
    </source>
</evidence>
<dbReference type="Gene3D" id="2.40.420.20">
    <property type="match status" value="1"/>
</dbReference>
<evidence type="ECO:0000256" key="1">
    <source>
        <dbReference type="SAM" id="Coils"/>
    </source>
</evidence>
<evidence type="ECO:0000313" key="6">
    <source>
        <dbReference type="Proteomes" id="UP001649381"/>
    </source>
</evidence>
<feature type="signal peptide" evidence="2">
    <location>
        <begin position="1"/>
        <end position="19"/>
    </location>
</feature>
<proteinExistence type="predicted"/>
<dbReference type="PANTHER" id="PTHR30469:SF15">
    <property type="entry name" value="HLYD FAMILY OF SECRETION PROTEINS"/>
    <property type="match status" value="1"/>
</dbReference>
<feature type="chain" id="PRO_5047017458" evidence="2">
    <location>
        <begin position="20"/>
        <end position="392"/>
    </location>
</feature>
<evidence type="ECO:0000259" key="3">
    <source>
        <dbReference type="Pfam" id="PF25917"/>
    </source>
</evidence>
<dbReference type="SUPFAM" id="SSF111369">
    <property type="entry name" value="HlyD-like secretion proteins"/>
    <property type="match status" value="1"/>
</dbReference>
<sequence length="392" mass="42758">MKIHMLSLFLLLLLLSACAEEKITSDNASSNAIPVETDTVKKETFTNRIEIVGKAIPSEQVPITSSVPAEITQISVENGDTVQEGDLIMTLDDSQIRQQLNQAQSAVTALENSRNQLNNTIQEQRSTQAEINNVIDDTIKQLEEIEIPDQIEADIPIGNVNSFLKQLKQLSNSNTSITSSALPLIDSQLVQARKGVQEAKNALQATKITSPITGTINQLNASEGMPAIPGNPLAIVSSESNLNAVFPINAFQIKSIKKGMDIRLTFEEIKDPFNTTIKTITDKPNKETNTYTLTVPLKPFKKTIKSESIVTGTINIQSAPEAITVSNNALLFEGNQTYVFLVEDGRAIKQPITLKVQGNTVSQISKGLSVNDVVVTEGKYQLTNRSKISTKK</sequence>
<dbReference type="Gene3D" id="2.40.30.170">
    <property type="match status" value="1"/>
</dbReference>
<name>A0ABS9GYU5_9BACL</name>
<reference evidence="5 6" key="1">
    <citation type="submission" date="2022-01" db="EMBL/GenBank/DDBJ databases">
        <title>Alkalihalobacillus sp. EGI L200015, a novel bacterium isolated from a salt lake sediment.</title>
        <authorList>
            <person name="Gao L."/>
            <person name="Fang B.-Z."/>
            <person name="Li W.-J."/>
        </authorList>
    </citation>
    <scope>NUCLEOTIDE SEQUENCE [LARGE SCALE GENOMIC DNA]</scope>
    <source>
        <strain evidence="5 6">KCTC 12718</strain>
    </source>
</reference>
<keyword evidence="6" id="KW-1185">Reference proteome</keyword>
<evidence type="ECO:0000256" key="2">
    <source>
        <dbReference type="SAM" id="SignalP"/>
    </source>
</evidence>
<keyword evidence="1" id="KW-0175">Coiled coil</keyword>